<dbReference type="Gene3D" id="3.10.450.50">
    <property type="match status" value="1"/>
</dbReference>
<comment type="caution">
    <text evidence="1">The sequence shown here is derived from an EMBL/GenBank/DDBJ whole genome shotgun (WGS) entry which is preliminary data.</text>
</comment>
<evidence type="ECO:0000313" key="2">
    <source>
        <dbReference type="Proteomes" id="UP001479436"/>
    </source>
</evidence>
<reference evidence="1 2" key="1">
    <citation type="submission" date="2023-04" db="EMBL/GenBank/DDBJ databases">
        <title>Genome of Basidiobolus ranarum AG-B5.</title>
        <authorList>
            <person name="Stajich J.E."/>
            <person name="Carter-House D."/>
            <person name="Gryganskyi A."/>
        </authorList>
    </citation>
    <scope>NUCLEOTIDE SEQUENCE [LARGE SCALE GENOMIC DNA]</scope>
    <source>
        <strain evidence="1 2">AG-B5</strain>
    </source>
</reference>
<sequence>MAEGNNQNIEISSERKELLDTLFKIYGKQPTEENFRIYSEDAVFEDPFGQARGIDAVKSQFIGLDKLFPASVTEDYKIIANEPELISLNLRQVYTLPLVQYSLPVDSIVNLYLTPEGKIKRHEDLLFKLNLKYKTDGIIGYAWEVWRVVFAKFIATVIPPPRT</sequence>
<dbReference type="PANTHER" id="PTHR34213:SF2">
    <property type="entry name" value="NUCLEAR TRANSPORT FACTOR 2 (NTF2) FAMILY PROTEIN"/>
    <property type="match status" value="1"/>
</dbReference>
<gene>
    <name evidence="1" type="ORF">K7432_012511</name>
</gene>
<dbReference type="InterPro" id="IPR032710">
    <property type="entry name" value="NTF2-like_dom_sf"/>
</dbReference>
<proteinExistence type="predicted"/>
<name>A0ABR2WKM3_9FUNG</name>
<evidence type="ECO:0008006" key="3">
    <source>
        <dbReference type="Google" id="ProtNLM"/>
    </source>
</evidence>
<dbReference type="SUPFAM" id="SSF54427">
    <property type="entry name" value="NTF2-like"/>
    <property type="match status" value="1"/>
</dbReference>
<evidence type="ECO:0000313" key="1">
    <source>
        <dbReference type="EMBL" id="KAK9762084.1"/>
    </source>
</evidence>
<dbReference type="PANTHER" id="PTHR34213">
    <property type="entry name" value="NUCLEAR TRANSPORT FACTOR 2 (NTF2) FAMILY PROTEIN"/>
    <property type="match status" value="1"/>
</dbReference>
<protein>
    <recommendedName>
        <fullName evidence="3">SnoaL-like domain-containing protein</fullName>
    </recommendedName>
</protein>
<dbReference type="Proteomes" id="UP001479436">
    <property type="component" value="Unassembled WGS sequence"/>
</dbReference>
<accession>A0ABR2WKM3</accession>
<organism evidence="1 2">
    <name type="scientific">Basidiobolus ranarum</name>
    <dbReference type="NCBI Taxonomy" id="34480"/>
    <lineage>
        <taxon>Eukaryota</taxon>
        <taxon>Fungi</taxon>
        <taxon>Fungi incertae sedis</taxon>
        <taxon>Zoopagomycota</taxon>
        <taxon>Entomophthoromycotina</taxon>
        <taxon>Basidiobolomycetes</taxon>
        <taxon>Basidiobolales</taxon>
        <taxon>Basidiobolaceae</taxon>
        <taxon>Basidiobolus</taxon>
    </lineage>
</organism>
<dbReference type="EMBL" id="JASJQH010001098">
    <property type="protein sequence ID" value="KAK9762084.1"/>
    <property type="molecule type" value="Genomic_DNA"/>
</dbReference>
<keyword evidence="2" id="KW-1185">Reference proteome</keyword>